<dbReference type="Proteomes" id="UP001056855">
    <property type="component" value="Chromosome"/>
</dbReference>
<dbReference type="AlphaFoldDB" id="A0A9E7NCM7"/>
<organism evidence="1 2">
    <name type="scientific">Natronosalvus rutilus</name>
    <dbReference type="NCBI Taxonomy" id="2953753"/>
    <lineage>
        <taxon>Archaea</taxon>
        <taxon>Methanobacteriati</taxon>
        <taxon>Methanobacteriota</taxon>
        <taxon>Stenosarchaea group</taxon>
        <taxon>Halobacteria</taxon>
        <taxon>Halobacteriales</taxon>
        <taxon>Natrialbaceae</taxon>
        <taxon>Natronosalvus</taxon>
    </lineage>
</organism>
<dbReference type="EMBL" id="CP100355">
    <property type="protein sequence ID" value="UTF54247.1"/>
    <property type="molecule type" value="Genomic_DNA"/>
</dbReference>
<sequence>MRRRTLLLVSIFVLVPIVLLVALGALPGLIGGGDVYYVVADEVDLEDGEPPEENVTGTIAAENLSENRFPYTTGALEDGRSAAYEEGRFGFESTFTHTPFDEFSEFETWNRAATDPEADVVYLERNGTYYRLEITPASDVDGP</sequence>
<evidence type="ECO:0000313" key="2">
    <source>
        <dbReference type="Proteomes" id="UP001056855"/>
    </source>
</evidence>
<dbReference type="RefSeq" id="WP_254158829.1">
    <property type="nucleotide sequence ID" value="NZ_CP100355.1"/>
</dbReference>
<evidence type="ECO:0000313" key="1">
    <source>
        <dbReference type="EMBL" id="UTF54247.1"/>
    </source>
</evidence>
<name>A0A9E7NCM7_9EURY</name>
<dbReference type="KEGG" id="sawl:NGM29_02870"/>
<reference evidence="1" key="1">
    <citation type="submission" date="2022-06" db="EMBL/GenBank/DDBJ databases">
        <title>Diverse halophilic archaea isolated from saline environments.</title>
        <authorList>
            <person name="Cui H.-L."/>
        </authorList>
    </citation>
    <scope>NUCLEOTIDE SEQUENCE</scope>
    <source>
        <strain evidence="1">WLHS1</strain>
    </source>
</reference>
<keyword evidence="2" id="KW-1185">Reference proteome</keyword>
<dbReference type="GeneID" id="73288954"/>
<protein>
    <submittedName>
        <fullName evidence="1">Uncharacterized protein</fullName>
    </submittedName>
</protein>
<gene>
    <name evidence="1" type="ORF">NGM29_02870</name>
</gene>
<accession>A0A9E7NCM7</accession>
<proteinExistence type="predicted"/>